<evidence type="ECO:0000313" key="2">
    <source>
        <dbReference type="EMBL" id="KAF9515751.1"/>
    </source>
</evidence>
<feature type="transmembrane region" description="Helical" evidence="1">
    <location>
        <begin position="109"/>
        <end position="131"/>
    </location>
</feature>
<keyword evidence="3" id="KW-1185">Reference proteome</keyword>
<sequence>MGGFVVALLVANALNIALNTAYFMQLGIYSSVLADTDPVFLRVIVYSFSIFDFLHTATMACLALNTVAEFLHPQTFLRLYATIRSWNAPISAAVYGFYAFQILRLTGSWKIPLVIASLALTQIVGSIIWTVGITTAKSRVDLRVGSGMMMAGTLLCTIGATLCSACVLVSMIFFIRNNPVWRSRIQKELLVDFQLISTRIHVPLMLVTTTDLISYLFLVSTALI</sequence>
<comment type="caution">
    <text evidence="2">The sequence shown here is derived from an EMBL/GenBank/DDBJ whole genome shotgun (WGS) entry which is preliminary data.</text>
</comment>
<keyword evidence="1" id="KW-1133">Transmembrane helix</keyword>
<proteinExistence type="predicted"/>
<accession>A0A9P6DUV1</accession>
<reference evidence="2" key="1">
    <citation type="journal article" date="2020" name="Nat. Commun.">
        <title>Large-scale genome sequencing of mycorrhizal fungi provides insights into the early evolution of symbiotic traits.</title>
        <authorList>
            <person name="Miyauchi S."/>
            <person name="Kiss E."/>
            <person name="Kuo A."/>
            <person name="Drula E."/>
            <person name="Kohler A."/>
            <person name="Sanchez-Garcia M."/>
            <person name="Morin E."/>
            <person name="Andreopoulos B."/>
            <person name="Barry K.W."/>
            <person name="Bonito G."/>
            <person name="Buee M."/>
            <person name="Carver A."/>
            <person name="Chen C."/>
            <person name="Cichocki N."/>
            <person name="Clum A."/>
            <person name="Culley D."/>
            <person name="Crous P.W."/>
            <person name="Fauchery L."/>
            <person name="Girlanda M."/>
            <person name="Hayes R.D."/>
            <person name="Keri Z."/>
            <person name="LaButti K."/>
            <person name="Lipzen A."/>
            <person name="Lombard V."/>
            <person name="Magnuson J."/>
            <person name="Maillard F."/>
            <person name="Murat C."/>
            <person name="Nolan M."/>
            <person name="Ohm R.A."/>
            <person name="Pangilinan J."/>
            <person name="Pereira M.F."/>
            <person name="Perotto S."/>
            <person name="Peter M."/>
            <person name="Pfister S."/>
            <person name="Riley R."/>
            <person name="Sitrit Y."/>
            <person name="Stielow J.B."/>
            <person name="Szollosi G."/>
            <person name="Zifcakova L."/>
            <person name="Stursova M."/>
            <person name="Spatafora J.W."/>
            <person name="Tedersoo L."/>
            <person name="Vaario L.M."/>
            <person name="Yamada A."/>
            <person name="Yan M."/>
            <person name="Wang P."/>
            <person name="Xu J."/>
            <person name="Bruns T."/>
            <person name="Baldrian P."/>
            <person name="Vilgalys R."/>
            <person name="Dunand C."/>
            <person name="Henrissat B."/>
            <person name="Grigoriev I.V."/>
            <person name="Hibbett D."/>
            <person name="Nagy L.G."/>
            <person name="Martin F.M."/>
        </authorList>
    </citation>
    <scope>NUCLEOTIDE SEQUENCE</scope>
    <source>
        <strain evidence="2">UP504</strain>
    </source>
</reference>
<protein>
    <submittedName>
        <fullName evidence="2">Uncharacterized protein</fullName>
    </submittedName>
</protein>
<dbReference type="AlphaFoldDB" id="A0A9P6DUV1"/>
<dbReference type="EMBL" id="MU128947">
    <property type="protein sequence ID" value="KAF9515751.1"/>
    <property type="molecule type" value="Genomic_DNA"/>
</dbReference>
<name>A0A9P6DUV1_9AGAM</name>
<evidence type="ECO:0000313" key="3">
    <source>
        <dbReference type="Proteomes" id="UP000886523"/>
    </source>
</evidence>
<keyword evidence="1" id="KW-0472">Membrane</keyword>
<feature type="transmembrane region" description="Helical" evidence="1">
    <location>
        <begin position="152"/>
        <end position="175"/>
    </location>
</feature>
<organism evidence="2 3">
    <name type="scientific">Hydnum rufescens UP504</name>
    <dbReference type="NCBI Taxonomy" id="1448309"/>
    <lineage>
        <taxon>Eukaryota</taxon>
        <taxon>Fungi</taxon>
        <taxon>Dikarya</taxon>
        <taxon>Basidiomycota</taxon>
        <taxon>Agaricomycotina</taxon>
        <taxon>Agaricomycetes</taxon>
        <taxon>Cantharellales</taxon>
        <taxon>Hydnaceae</taxon>
        <taxon>Hydnum</taxon>
    </lineage>
</organism>
<dbReference type="Proteomes" id="UP000886523">
    <property type="component" value="Unassembled WGS sequence"/>
</dbReference>
<keyword evidence="1" id="KW-0812">Transmembrane</keyword>
<feature type="transmembrane region" description="Helical" evidence="1">
    <location>
        <begin position="43"/>
        <end position="64"/>
    </location>
</feature>
<feature type="transmembrane region" description="Helical" evidence="1">
    <location>
        <begin position="200"/>
        <end position="223"/>
    </location>
</feature>
<gene>
    <name evidence="2" type="ORF">BS47DRAFT_743965</name>
</gene>
<evidence type="ECO:0000256" key="1">
    <source>
        <dbReference type="SAM" id="Phobius"/>
    </source>
</evidence>
<feature type="transmembrane region" description="Helical" evidence="1">
    <location>
        <begin position="85"/>
        <end position="103"/>
    </location>
</feature>